<keyword evidence="3" id="KW-1185">Reference proteome</keyword>
<dbReference type="OrthoDB" id="72325at2759"/>
<accession>A0A9N9J4X1</accession>
<evidence type="ECO:0000259" key="1">
    <source>
        <dbReference type="Pfam" id="PF18265"/>
    </source>
</evidence>
<organism evidence="2 3">
    <name type="scientific">Ambispora leptoticha</name>
    <dbReference type="NCBI Taxonomy" id="144679"/>
    <lineage>
        <taxon>Eukaryota</taxon>
        <taxon>Fungi</taxon>
        <taxon>Fungi incertae sedis</taxon>
        <taxon>Mucoromycota</taxon>
        <taxon>Glomeromycotina</taxon>
        <taxon>Glomeromycetes</taxon>
        <taxon>Archaeosporales</taxon>
        <taxon>Ambisporaceae</taxon>
        <taxon>Ambispora</taxon>
    </lineage>
</organism>
<dbReference type="AlphaFoldDB" id="A0A9N9J4X1"/>
<reference evidence="2" key="1">
    <citation type="submission" date="2021-06" db="EMBL/GenBank/DDBJ databases">
        <authorList>
            <person name="Kallberg Y."/>
            <person name="Tangrot J."/>
            <person name="Rosling A."/>
        </authorList>
    </citation>
    <scope>NUCLEOTIDE SEQUENCE</scope>
    <source>
        <strain evidence="2">FL130A</strain>
    </source>
</reference>
<evidence type="ECO:0000313" key="3">
    <source>
        <dbReference type="Proteomes" id="UP000789508"/>
    </source>
</evidence>
<dbReference type="EMBL" id="CAJVPS010048931">
    <property type="protein sequence ID" value="CAG8765411.1"/>
    <property type="molecule type" value="Genomic_DNA"/>
</dbReference>
<name>A0A9N9J4X1_9GLOM</name>
<comment type="caution">
    <text evidence="2">The sequence shown here is derived from an EMBL/GenBank/DDBJ whole genome shotgun (WGS) entry which is preliminary data.</text>
</comment>
<feature type="domain" description="Nas2 N-terminal" evidence="1">
    <location>
        <begin position="15"/>
        <end position="53"/>
    </location>
</feature>
<evidence type="ECO:0000313" key="2">
    <source>
        <dbReference type="EMBL" id="CAG8765411.1"/>
    </source>
</evidence>
<sequence length="53" mass="5776">MGNEVNQSQAAATARELMKQKDAIENKIKEFEQVLSSQGVGMHEPLVDSSGFP</sequence>
<dbReference type="InterPro" id="IPR040815">
    <property type="entry name" value="Nas2_N"/>
</dbReference>
<gene>
    <name evidence="2" type="ORF">ALEPTO_LOCUS13843</name>
</gene>
<proteinExistence type="predicted"/>
<protein>
    <submittedName>
        <fullName evidence="2">10842_t:CDS:1</fullName>
    </submittedName>
</protein>
<feature type="non-terminal residue" evidence="2">
    <location>
        <position position="1"/>
    </location>
</feature>
<dbReference type="Proteomes" id="UP000789508">
    <property type="component" value="Unassembled WGS sequence"/>
</dbReference>
<dbReference type="Gene3D" id="6.10.140.1710">
    <property type="match status" value="1"/>
</dbReference>
<dbReference type="Pfam" id="PF18265">
    <property type="entry name" value="Nas2_N"/>
    <property type="match status" value="1"/>
</dbReference>